<evidence type="ECO:0000256" key="2">
    <source>
        <dbReference type="ARBA" id="ARBA00023125"/>
    </source>
</evidence>
<dbReference type="SMART" id="SM01134">
    <property type="entry name" value="DeoRC"/>
    <property type="match status" value="1"/>
</dbReference>
<dbReference type="InterPro" id="IPR037171">
    <property type="entry name" value="NagB/RpiA_transferase-like"/>
</dbReference>
<organism evidence="5 6">
    <name type="scientific">Ancylobacter crimeensis</name>
    <dbReference type="NCBI Taxonomy" id="2579147"/>
    <lineage>
        <taxon>Bacteria</taxon>
        <taxon>Pseudomonadati</taxon>
        <taxon>Pseudomonadota</taxon>
        <taxon>Alphaproteobacteria</taxon>
        <taxon>Hyphomicrobiales</taxon>
        <taxon>Xanthobacteraceae</taxon>
        <taxon>Ancylobacter</taxon>
    </lineage>
</organism>
<dbReference type="EMBL" id="JALKCH010000009">
    <property type="protein sequence ID" value="MCK0198167.1"/>
    <property type="molecule type" value="Genomic_DNA"/>
</dbReference>
<accession>A0ABT0DEI9</accession>
<dbReference type="GO" id="GO:0003677">
    <property type="term" value="F:DNA binding"/>
    <property type="evidence" value="ECO:0007669"/>
    <property type="project" value="UniProtKB-KW"/>
</dbReference>
<dbReference type="SMART" id="SM00420">
    <property type="entry name" value="HTH_DEOR"/>
    <property type="match status" value="1"/>
</dbReference>
<keyword evidence="3" id="KW-0804">Transcription</keyword>
<name>A0ABT0DEI9_9HYPH</name>
<protein>
    <submittedName>
        <fullName evidence="5">DeoR/GlpR family DNA-binding transcription regulator</fullName>
    </submittedName>
</protein>
<dbReference type="Pfam" id="PF08220">
    <property type="entry name" value="HTH_DeoR"/>
    <property type="match status" value="1"/>
</dbReference>
<dbReference type="InterPro" id="IPR050313">
    <property type="entry name" value="Carb_Metab_HTH_regulators"/>
</dbReference>
<dbReference type="Pfam" id="PF00455">
    <property type="entry name" value="DeoRC"/>
    <property type="match status" value="1"/>
</dbReference>
<dbReference type="RefSeq" id="WP_247030065.1">
    <property type="nucleotide sequence ID" value="NZ_JALKCH010000009.1"/>
</dbReference>
<comment type="caution">
    <text evidence="5">The sequence shown here is derived from an EMBL/GenBank/DDBJ whole genome shotgun (WGS) entry which is preliminary data.</text>
</comment>
<dbReference type="PROSITE" id="PS51000">
    <property type="entry name" value="HTH_DEOR_2"/>
    <property type="match status" value="1"/>
</dbReference>
<reference evidence="5 6" key="1">
    <citation type="submission" date="2022-04" db="EMBL/GenBank/DDBJ databases">
        <authorList>
            <person name="Grouzdev D.S."/>
            <person name="Pantiukh K.S."/>
            <person name="Krutkina M.S."/>
        </authorList>
    </citation>
    <scope>NUCLEOTIDE SEQUENCE [LARGE SCALE GENOMIC DNA]</scope>
    <source>
        <strain evidence="5 6">6x-1</strain>
    </source>
</reference>
<evidence type="ECO:0000259" key="4">
    <source>
        <dbReference type="PROSITE" id="PS51000"/>
    </source>
</evidence>
<evidence type="ECO:0000256" key="1">
    <source>
        <dbReference type="ARBA" id="ARBA00023015"/>
    </source>
</evidence>
<keyword evidence="2 5" id="KW-0238">DNA-binding</keyword>
<dbReference type="PANTHER" id="PTHR30363:SF8">
    <property type="entry name" value="DEOXYRIBOSE OPERON REPRESSOR"/>
    <property type="match status" value="1"/>
</dbReference>
<sequence>MKKSERIRQLDERLRAAGVLHLRDAAEHLGVSEMTVRRDLASSAHLFSYLGGYILPAGGERATTYRLDAEADAHAEAKRLAGRAAARLVEPDDTVFIDCGTTTPAMIEHLPTTGRLTVITYAMNIAARVAMRPNTSLILLGGLFHASSQTFSSEEALRSLERVGIGKAFLSAGGVHAQNGVTCSNFHEVPVKQAVLARAGTAYLVIDSSKIEKIKPAYFADISAFARIFTEMDEADGREAEALRAG</sequence>
<gene>
    <name evidence="5" type="ORF">MWN34_14730</name>
</gene>
<dbReference type="InterPro" id="IPR001034">
    <property type="entry name" value="DeoR_HTH"/>
</dbReference>
<proteinExistence type="predicted"/>
<evidence type="ECO:0000313" key="6">
    <source>
        <dbReference type="Proteomes" id="UP001203284"/>
    </source>
</evidence>
<dbReference type="Proteomes" id="UP001203284">
    <property type="component" value="Unassembled WGS sequence"/>
</dbReference>
<dbReference type="PANTHER" id="PTHR30363">
    <property type="entry name" value="HTH-TYPE TRANSCRIPTIONAL REGULATOR SRLR-RELATED"/>
    <property type="match status" value="1"/>
</dbReference>
<feature type="domain" description="HTH deoR-type" evidence="4">
    <location>
        <begin position="3"/>
        <end position="62"/>
    </location>
</feature>
<evidence type="ECO:0000256" key="3">
    <source>
        <dbReference type="ARBA" id="ARBA00023163"/>
    </source>
</evidence>
<keyword evidence="1" id="KW-0805">Transcription regulation</keyword>
<dbReference type="InterPro" id="IPR018356">
    <property type="entry name" value="Tscrpt_reg_HTH_DeoR_CS"/>
</dbReference>
<dbReference type="SUPFAM" id="SSF100950">
    <property type="entry name" value="NagB/RpiA/CoA transferase-like"/>
    <property type="match status" value="1"/>
</dbReference>
<dbReference type="Gene3D" id="3.40.50.1360">
    <property type="match status" value="1"/>
</dbReference>
<evidence type="ECO:0000313" key="5">
    <source>
        <dbReference type="EMBL" id="MCK0198167.1"/>
    </source>
</evidence>
<dbReference type="InterPro" id="IPR014036">
    <property type="entry name" value="DeoR-like_C"/>
</dbReference>
<keyword evidence="6" id="KW-1185">Reference proteome</keyword>
<dbReference type="PROSITE" id="PS00894">
    <property type="entry name" value="HTH_DEOR_1"/>
    <property type="match status" value="1"/>
</dbReference>